<evidence type="ECO:0008006" key="5">
    <source>
        <dbReference type="Google" id="ProtNLM"/>
    </source>
</evidence>
<keyword evidence="2" id="KW-1133">Transmembrane helix</keyword>
<keyword evidence="2" id="KW-0812">Transmembrane</keyword>
<reference evidence="3" key="1">
    <citation type="submission" date="2015-04" db="UniProtKB">
        <authorList>
            <consortium name="EnsemblPlants"/>
        </authorList>
    </citation>
    <scope>IDENTIFICATION</scope>
</reference>
<evidence type="ECO:0000256" key="1">
    <source>
        <dbReference type="SAM" id="MobiDB-lite"/>
    </source>
</evidence>
<dbReference type="AlphaFoldDB" id="A0A0E0D0Y4"/>
<dbReference type="InterPro" id="IPR027417">
    <property type="entry name" value="P-loop_NTPase"/>
</dbReference>
<feature type="compositionally biased region" description="Basic residues" evidence="1">
    <location>
        <begin position="41"/>
        <end position="52"/>
    </location>
</feature>
<evidence type="ECO:0000313" key="3">
    <source>
        <dbReference type="EnsemblPlants" id="OMERI03G16430.1"/>
    </source>
</evidence>
<dbReference type="PANTHER" id="PTHR32175:SF4">
    <property type="entry name" value="SULFOTRANSFERASE"/>
    <property type="match status" value="1"/>
</dbReference>
<feature type="transmembrane region" description="Helical" evidence="2">
    <location>
        <begin position="86"/>
        <end position="108"/>
    </location>
</feature>
<dbReference type="SUPFAM" id="SSF52540">
    <property type="entry name" value="P-loop containing nucleoside triphosphate hydrolases"/>
    <property type="match status" value="2"/>
</dbReference>
<dbReference type="eggNOG" id="ENOG502QQY1">
    <property type="taxonomic scope" value="Eukaryota"/>
</dbReference>
<accession>A0A0E0D0Y4</accession>
<dbReference type="Gene3D" id="3.40.50.300">
    <property type="entry name" value="P-loop containing nucleotide triphosphate hydrolases"/>
    <property type="match status" value="2"/>
</dbReference>
<sequence length="652" mass="75191">MSSGIAILFQAGSGHQILCHLVVHGEEVPEIQRNPRLQVQTKKKKKKKKKRERERERENLGNAASPSSSPMSQSVYALKSPKGPLFPLRSILVFLIALFGFYVCYFSFNQIDLENKENLISGEEQIRTLCGRHTIPNELMQYVHFPKPTSYSRGECACTPVRFFVIISMQRSGSGWFETLLNSHPNVSSNGEIFSIRERREDISSILRTLDKLYNLDWHTSAAKNECTAAFGLKWMLNQGIMEHYHDIVNYLNKKGVMVIFLFRRNTLRRIISVLANDYDRKTKQLNGTHKAHVHSKEEVQTKKKKKKKKKRERERERENLGNAASPSSSPMSQSVYALKSPKGPLFPLRSILVFLIALFGFYVCYFSFNQIDLENKENLISGEEQIRTLCGRHTIPNELMQYVHFPKPTSYSRSGSGWFETLLNSHPNVSSNGEIFSIRERREDISSILRTLDKLYNLDWHTSAAKNECTAAFGLKWMLNQGIMEHYHDIVNYLNKKGVMVIFLFRRNTLRRIISVLANDYDRKTKQLNGTHKAHVHSKEEADILARFKPKLDVPTLIPNIRSAEQSITTCLDHFSSTRHMILYYEDVIRDQNALSRVQEFLGVPAMRLSSRHVKIHTSPLPDLVDNWEEVSEKLNGTEYARFVDGADYDK</sequence>
<dbReference type="STRING" id="40149.A0A0E0D0Y4"/>
<feature type="compositionally biased region" description="Basic residues" evidence="1">
    <location>
        <begin position="303"/>
        <end position="313"/>
    </location>
</feature>
<name>A0A0E0D0Y4_9ORYZ</name>
<dbReference type="EnsemblPlants" id="OMERI03G16430.1">
    <property type="protein sequence ID" value="OMERI03G16430.1"/>
    <property type="gene ID" value="OMERI03G16430"/>
</dbReference>
<organism evidence="3">
    <name type="scientific">Oryza meridionalis</name>
    <dbReference type="NCBI Taxonomy" id="40149"/>
    <lineage>
        <taxon>Eukaryota</taxon>
        <taxon>Viridiplantae</taxon>
        <taxon>Streptophyta</taxon>
        <taxon>Embryophyta</taxon>
        <taxon>Tracheophyta</taxon>
        <taxon>Spermatophyta</taxon>
        <taxon>Magnoliopsida</taxon>
        <taxon>Liliopsida</taxon>
        <taxon>Poales</taxon>
        <taxon>Poaceae</taxon>
        <taxon>BOP clade</taxon>
        <taxon>Oryzoideae</taxon>
        <taxon>Oryzeae</taxon>
        <taxon>Oryzinae</taxon>
        <taxon>Oryza</taxon>
    </lineage>
</organism>
<dbReference type="Proteomes" id="UP000008021">
    <property type="component" value="Chromosome 3"/>
</dbReference>
<evidence type="ECO:0000256" key="2">
    <source>
        <dbReference type="SAM" id="Phobius"/>
    </source>
</evidence>
<feature type="compositionally biased region" description="Low complexity" evidence="1">
    <location>
        <begin position="326"/>
        <end position="335"/>
    </location>
</feature>
<evidence type="ECO:0000313" key="4">
    <source>
        <dbReference type="Proteomes" id="UP000008021"/>
    </source>
</evidence>
<proteinExistence type="predicted"/>
<dbReference type="PANTHER" id="PTHR32175">
    <property type="entry name" value="PROTEIN, PUTATIVE, EXPRESSED-RELATED"/>
    <property type="match status" value="1"/>
</dbReference>
<dbReference type="Gramene" id="OMERI03G16430.1">
    <property type="protein sequence ID" value="OMERI03G16430.1"/>
    <property type="gene ID" value="OMERI03G16430"/>
</dbReference>
<feature type="compositionally biased region" description="Low complexity" evidence="1">
    <location>
        <begin position="65"/>
        <end position="74"/>
    </location>
</feature>
<dbReference type="HOGENOM" id="CLU_027917_0_0_1"/>
<keyword evidence="2" id="KW-0472">Membrane</keyword>
<feature type="region of interest" description="Disordered" evidence="1">
    <location>
        <begin position="286"/>
        <end position="336"/>
    </location>
</feature>
<reference evidence="3" key="2">
    <citation type="submission" date="2018-05" db="EMBL/GenBank/DDBJ databases">
        <title>OmerRS3 (Oryza meridionalis Reference Sequence Version 3).</title>
        <authorList>
            <person name="Zhang J."/>
            <person name="Kudrna D."/>
            <person name="Lee S."/>
            <person name="Talag J."/>
            <person name="Welchert J."/>
            <person name="Wing R.A."/>
        </authorList>
    </citation>
    <scope>NUCLEOTIDE SEQUENCE [LARGE SCALE GENOMIC DNA]</scope>
    <source>
        <strain evidence="3">cv. OR44</strain>
    </source>
</reference>
<feature type="region of interest" description="Disordered" evidence="1">
    <location>
        <begin position="33"/>
        <end position="75"/>
    </location>
</feature>
<keyword evidence="4" id="KW-1185">Reference proteome</keyword>
<dbReference type="InterPro" id="IPR052796">
    <property type="entry name" value="Nod_factor_sulfotransferase"/>
</dbReference>
<protein>
    <recommendedName>
        <fullName evidence="5">Sulfotransferase</fullName>
    </recommendedName>
</protein>
<feature type="transmembrane region" description="Helical" evidence="2">
    <location>
        <begin position="347"/>
        <end position="369"/>
    </location>
</feature>